<comment type="function">
    <text evidence="5">Produces N-formyl-kynurenine through the oxidation of tryptophan.</text>
</comment>
<evidence type="ECO:0000256" key="3">
    <source>
        <dbReference type="ARBA" id="ARBA00023004"/>
    </source>
</evidence>
<accession>A0AAD4GTF7</accession>
<protein>
    <recommendedName>
        <fullName evidence="5">Indoleamine 2,3-dioxygenase</fullName>
        <ecNumber evidence="5">1.13.11.52</ecNumber>
    </recommendedName>
</protein>
<dbReference type="GO" id="GO:0034354">
    <property type="term" value="P:'de novo' NAD+ biosynthetic process from L-tryptophan"/>
    <property type="evidence" value="ECO:0007669"/>
    <property type="project" value="TreeGrafter"/>
</dbReference>
<dbReference type="PANTHER" id="PTHR28657">
    <property type="entry name" value="INDOLEAMINE 2,3-DIOXYGENASE"/>
    <property type="match status" value="1"/>
</dbReference>
<dbReference type="GO" id="GO:0005737">
    <property type="term" value="C:cytoplasm"/>
    <property type="evidence" value="ECO:0007669"/>
    <property type="project" value="TreeGrafter"/>
</dbReference>
<gene>
    <name evidence="6" type="ORF">FE257_008513</name>
</gene>
<dbReference type="PANTHER" id="PTHR28657:SF10">
    <property type="entry name" value="INDOLEAMINE 2,3-DIOXYGENASE"/>
    <property type="match status" value="1"/>
</dbReference>
<keyword evidence="7" id="KW-1185">Reference proteome</keyword>
<organism evidence="6 7">
    <name type="scientific">Aspergillus nanangensis</name>
    <dbReference type="NCBI Taxonomy" id="2582783"/>
    <lineage>
        <taxon>Eukaryota</taxon>
        <taxon>Fungi</taxon>
        <taxon>Dikarya</taxon>
        <taxon>Ascomycota</taxon>
        <taxon>Pezizomycotina</taxon>
        <taxon>Eurotiomycetes</taxon>
        <taxon>Eurotiomycetidae</taxon>
        <taxon>Eurotiales</taxon>
        <taxon>Aspergillaceae</taxon>
        <taxon>Aspergillus</taxon>
        <taxon>Aspergillus subgen. Circumdati</taxon>
    </lineage>
</organism>
<evidence type="ECO:0000256" key="5">
    <source>
        <dbReference type="RuleBase" id="RU369119"/>
    </source>
</evidence>
<keyword evidence="5" id="KW-0223">Dioxygenase</keyword>
<feature type="binding site" description="proximal binding residue" evidence="4">
    <location>
        <position position="354"/>
    </location>
    <ligand>
        <name>heme b</name>
        <dbReference type="ChEBI" id="CHEBI:60344"/>
    </ligand>
    <ligandPart>
        <name>Fe</name>
        <dbReference type="ChEBI" id="CHEBI:18248"/>
    </ligandPart>
</feature>
<keyword evidence="5" id="KW-0560">Oxidoreductase</keyword>
<evidence type="ECO:0000313" key="7">
    <source>
        <dbReference type="Proteomes" id="UP001194746"/>
    </source>
</evidence>
<evidence type="ECO:0000313" key="6">
    <source>
        <dbReference type="EMBL" id="KAF9888581.1"/>
    </source>
</evidence>
<dbReference type="GO" id="GO:0033754">
    <property type="term" value="F:indoleamine 2,3-dioxygenase activity"/>
    <property type="evidence" value="ECO:0007669"/>
    <property type="project" value="UniProtKB-EC"/>
</dbReference>
<sequence length="415" mass="46587">MTTHSLDIRLADYDVSPITGFMPQQSPLLHLENTYYGPWEAVVSSLGRYLETGQLGSEIDRLPRLQTKRLSTEPEWQRAYVILSFLAQGYIWEQQKPRSALPLCIANPLVEVADHLEITPCVTYAAVCLWNLRQESSSRYCRCCIAPESFSATQTFTGSEDEEWFYAVSAAIEIQGAGIIPQILVAADAARQDNVSIVEQFLTELGSTITDVSKTLHRMYVKCQPDVFYHKIRPFLAGSRNAASAGLPNGVYYPGSGDKGTWRKYYGGSNAQSTLIQLFDIVLGVVHTGSDGQDKTHYLQEVRDYMPGKHRKFLIAMEGICNFRSYATSYGKGSVIWTAYEKAVLALSELRNTHLHIASRYIIVPASKYRPSVLNPWRKTNKQERLKGTGGTDLTDFLRGTRDTTNKAARFEKPQ</sequence>
<dbReference type="Pfam" id="PF01231">
    <property type="entry name" value="IDO"/>
    <property type="match status" value="1"/>
</dbReference>
<comment type="caution">
    <text evidence="6">The sequence shown here is derived from an EMBL/GenBank/DDBJ whole genome shotgun (WGS) entry which is preliminary data.</text>
</comment>
<evidence type="ECO:0000256" key="2">
    <source>
        <dbReference type="ARBA" id="ARBA00022723"/>
    </source>
</evidence>
<dbReference type="InterPro" id="IPR000898">
    <property type="entry name" value="Indolamine_dOase"/>
</dbReference>
<keyword evidence="4 5" id="KW-0349">Heme</keyword>
<comment type="catalytic activity">
    <reaction evidence="5">
        <text>L-tryptophan + O2 = N-formyl-L-kynurenine</text>
        <dbReference type="Rhea" id="RHEA:24536"/>
        <dbReference type="ChEBI" id="CHEBI:15379"/>
        <dbReference type="ChEBI" id="CHEBI:57912"/>
        <dbReference type="ChEBI" id="CHEBI:58629"/>
    </reaction>
</comment>
<reference evidence="6" key="1">
    <citation type="journal article" date="2019" name="Beilstein J. Org. Chem.">
        <title>Nanangenines: drimane sesquiterpenoids as the dominant metabolite cohort of a novel Australian fungus, Aspergillus nanangensis.</title>
        <authorList>
            <person name="Lacey H.J."/>
            <person name="Gilchrist C.L.M."/>
            <person name="Crombie A."/>
            <person name="Kalaitzis J.A."/>
            <person name="Vuong D."/>
            <person name="Rutledge P.J."/>
            <person name="Turner P."/>
            <person name="Pitt J.I."/>
            <person name="Lacey E."/>
            <person name="Chooi Y.H."/>
            <person name="Piggott A.M."/>
        </authorList>
    </citation>
    <scope>NUCLEOTIDE SEQUENCE</scope>
    <source>
        <strain evidence="6">MST-FP2251</strain>
    </source>
</reference>
<dbReference type="GO" id="GO:0020037">
    <property type="term" value="F:heme binding"/>
    <property type="evidence" value="ECO:0007669"/>
    <property type="project" value="UniProtKB-UniRule"/>
</dbReference>
<comment type="similarity">
    <text evidence="1 5">Belongs to the indoleamine 2,3-dioxygenase family.</text>
</comment>
<keyword evidence="2 4" id="KW-0479">Metal-binding</keyword>
<dbReference type="Proteomes" id="UP001194746">
    <property type="component" value="Unassembled WGS sequence"/>
</dbReference>
<evidence type="ECO:0000256" key="4">
    <source>
        <dbReference type="PIRSR" id="PIRSR600898-1"/>
    </source>
</evidence>
<dbReference type="InterPro" id="IPR037217">
    <property type="entry name" value="Trp/Indoleamine_2_3_dOase-like"/>
</dbReference>
<evidence type="ECO:0000256" key="1">
    <source>
        <dbReference type="ARBA" id="ARBA00007119"/>
    </source>
</evidence>
<dbReference type="PROSITE" id="PS00877">
    <property type="entry name" value="IDO_2"/>
    <property type="match status" value="1"/>
</dbReference>
<dbReference type="Gene3D" id="1.20.58.480">
    <property type="match status" value="1"/>
</dbReference>
<dbReference type="EC" id="1.13.11.52" evidence="5"/>
<keyword evidence="3 4" id="KW-0408">Iron</keyword>
<dbReference type="EMBL" id="VCAU01000045">
    <property type="protein sequence ID" value="KAF9888581.1"/>
    <property type="molecule type" value="Genomic_DNA"/>
</dbReference>
<dbReference type="GO" id="GO:0046872">
    <property type="term" value="F:metal ion binding"/>
    <property type="evidence" value="ECO:0007669"/>
    <property type="project" value="UniProtKB-UniRule"/>
</dbReference>
<dbReference type="SUPFAM" id="SSF140959">
    <property type="entry name" value="Indolic compounds 2,3-dioxygenase-like"/>
    <property type="match status" value="1"/>
</dbReference>
<reference evidence="6" key="2">
    <citation type="submission" date="2020-02" db="EMBL/GenBank/DDBJ databases">
        <authorList>
            <person name="Gilchrist C.L.M."/>
            <person name="Chooi Y.-H."/>
        </authorList>
    </citation>
    <scope>NUCLEOTIDE SEQUENCE</scope>
    <source>
        <strain evidence="6">MST-FP2251</strain>
    </source>
</reference>
<dbReference type="AlphaFoldDB" id="A0AAD4GTF7"/>
<name>A0AAD4GTF7_ASPNN</name>
<dbReference type="GO" id="GO:0019441">
    <property type="term" value="P:L-tryptophan catabolic process to kynurenine"/>
    <property type="evidence" value="ECO:0007669"/>
    <property type="project" value="UniProtKB-UniRule"/>
</dbReference>
<proteinExistence type="inferred from homology"/>